<protein>
    <recommendedName>
        <fullName evidence="4">Knr4/Smi1-like domain-containing protein</fullName>
    </recommendedName>
</protein>
<feature type="compositionally biased region" description="Low complexity" evidence="1">
    <location>
        <begin position="255"/>
        <end position="267"/>
    </location>
</feature>
<sequence>MSPANPKPQACFSFAAYSKHLISHLHHHSTIPIARGLSLTELSALESSLGFTFPPDLRSILREGLPVGPGFPDWRSSSTQQLHILINLPILGLCKQVSRHKFWFRGWGHRPDDKDEAVKLAERFLKRCPVLVPVYRNCYVPTGPCLSGNPVFYVSGSEVELCSYDVVGLFHGMIEFNINVSGMELGRVLRDSVWAGTEARRIEFWTELVEIRRVGAELGRWLEDVRLRLRDGGWKEADLDEMMEMDDNVDGRLLSPSSSSSPSPSSSCEDDDGDGGRRNVVEDTEIVVRMLSRRLLRAGWSMGDVVESLGCLTEEDEEDRTVEIGNENGGDSLFDFEFGTHDLQLCT</sequence>
<evidence type="ECO:0000313" key="2">
    <source>
        <dbReference type="EMBL" id="KAK9071374.1"/>
    </source>
</evidence>
<dbReference type="EMBL" id="JBCNJP010000011">
    <property type="protein sequence ID" value="KAK9071374.1"/>
    <property type="molecule type" value="Genomic_DNA"/>
</dbReference>
<keyword evidence="3" id="KW-1185">Reference proteome</keyword>
<dbReference type="PANTHER" id="PTHR32011">
    <property type="entry name" value="OS08G0472400 PROTEIN"/>
    <property type="match status" value="1"/>
</dbReference>
<comment type="caution">
    <text evidence="2">The sequence shown here is derived from an EMBL/GenBank/DDBJ whole genome shotgun (WGS) entry which is preliminary data.</text>
</comment>
<evidence type="ECO:0000256" key="1">
    <source>
        <dbReference type="SAM" id="MobiDB-lite"/>
    </source>
</evidence>
<dbReference type="PANTHER" id="PTHR32011:SF6">
    <property type="entry name" value="KNR4_SMI1-LIKE DOMAIN-CONTAINING PROTEIN"/>
    <property type="match status" value="1"/>
</dbReference>
<gene>
    <name evidence="2" type="ORF">SSX86_009942</name>
</gene>
<dbReference type="Proteomes" id="UP001408789">
    <property type="component" value="Unassembled WGS sequence"/>
</dbReference>
<feature type="region of interest" description="Disordered" evidence="1">
    <location>
        <begin position="249"/>
        <end position="279"/>
    </location>
</feature>
<dbReference type="AlphaFoldDB" id="A0AAP0DAK2"/>
<organism evidence="2 3">
    <name type="scientific">Deinandra increscens subsp. villosa</name>
    <dbReference type="NCBI Taxonomy" id="3103831"/>
    <lineage>
        <taxon>Eukaryota</taxon>
        <taxon>Viridiplantae</taxon>
        <taxon>Streptophyta</taxon>
        <taxon>Embryophyta</taxon>
        <taxon>Tracheophyta</taxon>
        <taxon>Spermatophyta</taxon>
        <taxon>Magnoliopsida</taxon>
        <taxon>eudicotyledons</taxon>
        <taxon>Gunneridae</taxon>
        <taxon>Pentapetalae</taxon>
        <taxon>asterids</taxon>
        <taxon>campanulids</taxon>
        <taxon>Asterales</taxon>
        <taxon>Asteraceae</taxon>
        <taxon>Asteroideae</taxon>
        <taxon>Heliantheae alliance</taxon>
        <taxon>Madieae</taxon>
        <taxon>Madiinae</taxon>
        <taxon>Deinandra</taxon>
    </lineage>
</organism>
<evidence type="ECO:0008006" key="4">
    <source>
        <dbReference type="Google" id="ProtNLM"/>
    </source>
</evidence>
<proteinExistence type="predicted"/>
<name>A0AAP0DAK2_9ASTR</name>
<accession>A0AAP0DAK2</accession>
<reference evidence="2 3" key="1">
    <citation type="submission" date="2024-04" db="EMBL/GenBank/DDBJ databases">
        <title>The reference genome of an endangered Asteraceae, Deinandra increscens subsp. villosa, native to the Central Coast of California.</title>
        <authorList>
            <person name="Guilliams M."/>
            <person name="Hasenstab-Lehman K."/>
            <person name="Meyer R."/>
            <person name="Mcevoy S."/>
        </authorList>
    </citation>
    <scope>NUCLEOTIDE SEQUENCE [LARGE SCALE GENOMIC DNA]</scope>
    <source>
        <tissue evidence="2">Leaf</tissue>
    </source>
</reference>
<evidence type="ECO:0000313" key="3">
    <source>
        <dbReference type="Proteomes" id="UP001408789"/>
    </source>
</evidence>